<dbReference type="PROSITE" id="PS50113">
    <property type="entry name" value="PAC"/>
    <property type="match status" value="1"/>
</dbReference>
<proteinExistence type="predicted"/>
<dbReference type="InterPro" id="IPR001610">
    <property type="entry name" value="PAC"/>
</dbReference>
<name>A0A2S0HVQ0_9FLAO</name>
<dbReference type="InterPro" id="IPR035965">
    <property type="entry name" value="PAS-like_dom_sf"/>
</dbReference>
<keyword evidence="9" id="KW-1185">Reference proteome</keyword>
<dbReference type="PROSITE" id="PS50109">
    <property type="entry name" value="HIS_KIN"/>
    <property type="match status" value="1"/>
</dbReference>
<accession>A0A2S0HVQ0</accession>
<dbReference type="CDD" id="cd00130">
    <property type="entry name" value="PAS"/>
    <property type="match status" value="1"/>
</dbReference>
<keyword evidence="4" id="KW-0808">Transferase</keyword>
<dbReference type="SUPFAM" id="SSF55874">
    <property type="entry name" value="ATPase domain of HSP90 chaperone/DNA topoisomerase II/histidine kinase"/>
    <property type="match status" value="1"/>
</dbReference>
<dbReference type="SMART" id="SM00387">
    <property type="entry name" value="HATPase_c"/>
    <property type="match status" value="1"/>
</dbReference>
<dbReference type="InterPro" id="IPR000700">
    <property type="entry name" value="PAS-assoc_C"/>
</dbReference>
<evidence type="ECO:0000259" key="7">
    <source>
        <dbReference type="PROSITE" id="PS50113"/>
    </source>
</evidence>
<gene>
    <name evidence="8" type="ORF">C5O00_05955</name>
</gene>
<dbReference type="SUPFAM" id="SSF55785">
    <property type="entry name" value="PYP-like sensor domain (PAS domain)"/>
    <property type="match status" value="1"/>
</dbReference>
<dbReference type="GO" id="GO:0004673">
    <property type="term" value="F:protein histidine kinase activity"/>
    <property type="evidence" value="ECO:0007669"/>
    <property type="project" value="UniProtKB-EC"/>
</dbReference>
<dbReference type="InterPro" id="IPR000014">
    <property type="entry name" value="PAS"/>
</dbReference>
<dbReference type="Gene3D" id="3.30.450.20">
    <property type="entry name" value="PAS domain"/>
    <property type="match status" value="1"/>
</dbReference>
<dbReference type="EMBL" id="CP027062">
    <property type="protein sequence ID" value="AVI50739.1"/>
    <property type="molecule type" value="Genomic_DNA"/>
</dbReference>
<dbReference type="Proteomes" id="UP000238442">
    <property type="component" value="Chromosome"/>
</dbReference>
<evidence type="ECO:0000259" key="6">
    <source>
        <dbReference type="PROSITE" id="PS50109"/>
    </source>
</evidence>
<reference evidence="8 9" key="1">
    <citation type="submission" date="2018-02" db="EMBL/GenBank/DDBJ databases">
        <title>Genomic analysis of the strain RR4-38 isolated from a seawater recirculating aquaculture system.</title>
        <authorList>
            <person name="Kim Y.-S."/>
            <person name="Jang Y.H."/>
            <person name="Kim K.-H."/>
        </authorList>
    </citation>
    <scope>NUCLEOTIDE SEQUENCE [LARGE SCALE GENOMIC DNA]</scope>
    <source>
        <strain evidence="8 9">RR4-38</strain>
    </source>
</reference>
<dbReference type="Pfam" id="PF02518">
    <property type="entry name" value="HATPase_c"/>
    <property type="match status" value="1"/>
</dbReference>
<evidence type="ECO:0000313" key="9">
    <source>
        <dbReference type="Proteomes" id="UP000238442"/>
    </source>
</evidence>
<evidence type="ECO:0000256" key="5">
    <source>
        <dbReference type="ARBA" id="ARBA00022777"/>
    </source>
</evidence>
<dbReference type="InterPro" id="IPR052162">
    <property type="entry name" value="Sensor_kinase/Photoreceptor"/>
</dbReference>
<keyword evidence="3" id="KW-0597">Phosphoprotein</keyword>
<sequence>MNFLAQKRSRILLQNSTNNTTSPPPDSVTPDHFYYQELSKLTGSGGWSVNFTEKKSFLDPEGKRILEIPEDYRPSLRTALDFYAEEHKEKATALFLECSEGHPFTTSLKMQTYNKRQFWARVIGKPIFNEENEVVGIQGVFQDISDDKQKELELLKSMKIIESQNTKLNNFANIITHSLRSHASNLQMVLDLFKTAESEAEREEISESLYEISENISTTMGHLSELGSIQAKSKEPTETVYFEQVLADVKKKVRLTLNDTRAEIFTDFSEVPSIKYITSYMESILVNLITNAVKYRHPERSPVIEIYSFYENDSPCLMVKDNGLGIDLKKYGNRIFNIYQTFHPNKDAEGVGLFLIKNKIESLQGSISVQSEAGQGSTFTIRF</sequence>
<dbReference type="PANTHER" id="PTHR43304">
    <property type="entry name" value="PHYTOCHROME-LIKE PROTEIN CPH1"/>
    <property type="match status" value="1"/>
</dbReference>
<evidence type="ECO:0000256" key="2">
    <source>
        <dbReference type="ARBA" id="ARBA00012438"/>
    </source>
</evidence>
<dbReference type="EC" id="2.7.13.3" evidence="2"/>
<dbReference type="Gene3D" id="3.30.565.10">
    <property type="entry name" value="Histidine kinase-like ATPase, C-terminal domain"/>
    <property type="match status" value="1"/>
</dbReference>
<dbReference type="KEGG" id="aue:C5O00_05955"/>
<dbReference type="AlphaFoldDB" id="A0A2S0HVQ0"/>
<dbReference type="InterPro" id="IPR003594">
    <property type="entry name" value="HATPase_dom"/>
</dbReference>
<comment type="catalytic activity">
    <reaction evidence="1">
        <text>ATP + protein L-histidine = ADP + protein N-phospho-L-histidine.</text>
        <dbReference type="EC" id="2.7.13.3"/>
    </reaction>
</comment>
<evidence type="ECO:0000313" key="8">
    <source>
        <dbReference type="EMBL" id="AVI50739.1"/>
    </source>
</evidence>
<dbReference type="RefSeq" id="WP_105215809.1">
    <property type="nucleotide sequence ID" value="NZ_CP027062.1"/>
</dbReference>
<dbReference type="InterPro" id="IPR036890">
    <property type="entry name" value="HATPase_C_sf"/>
</dbReference>
<protein>
    <recommendedName>
        <fullName evidence="2">histidine kinase</fullName>
        <ecNumber evidence="2">2.7.13.3</ecNumber>
    </recommendedName>
</protein>
<dbReference type="PRINTS" id="PR00344">
    <property type="entry name" value="BCTRLSENSOR"/>
</dbReference>
<dbReference type="Pfam" id="PF13426">
    <property type="entry name" value="PAS_9"/>
    <property type="match status" value="1"/>
</dbReference>
<feature type="domain" description="PAC" evidence="7">
    <location>
        <begin position="104"/>
        <end position="156"/>
    </location>
</feature>
<dbReference type="InterPro" id="IPR005467">
    <property type="entry name" value="His_kinase_dom"/>
</dbReference>
<dbReference type="SMART" id="SM00086">
    <property type="entry name" value="PAC"/>
    <property type="match status" value="1"/>
</dbReference>
<dbReference type="InterPro" id="IPR004358">
    <property type="entry name" value="Sig_transdc_His_kin-like_C"/>
</dbReference>
<dbReference type="NCBIfam" id="TIGR00229">
    <property type="entry name" value="sensory_box"/>
    <property type="match status" value="1"/>
</dbReference>
<keyword evidence="5 8" id="KW-0418">Kinase</keyword>
<evidence type="ECO:0000256" key="3">
    <source>
        <dbReference type="ARBA" id="ARBA00022553"/>
    </source>
</evidence>
<evidence type="ECO:0000256" key="1">
    <source>
        <dbReference type="ARBA" id="ARBA00000085"/>
    </source>
</evidence>
<dbReference type="PANTHER" id="PTHR43304:SF1">
    <property type="entry name" value="PAC DOMAIN-CONTAINING PROTEIN"/>
    <property type="match status" value="1"/>
</dbReference>
<organism evidence="8 9">
    <name type="scientific">Pukyongia salina</name>
    <dbReference type="NCBI Taxonomy" id="2094025"/>
    <lineage>
        <taxon>Bacteria</taxon>
        <taxon>Pseudomonadati</taxon>
        <taxon>Bacteroidota</taxon>
        <taxon>Flavobacteriia</taxon>
        <taxon>Flavobacteriales</taxon>
        <taxon>Flavobacteriaceae</taxon>
        <taxon>Pukyongia</taxon>
    </lineage>
</organism>
<dbReference type="OrthoDB" id="5522855at2"/>
<evidence type="ECO:0000256" key="4">
    <source>
        <dbReference type="ARBA" id="ARBA00022679"/>
    </source>
</evidence>
<feature type="domain" description="Histidine kinase" evidence="6">
    <location>
        <begin position="174"/>
        <end position="383"/>
    </location>
</feature>